<keyword evidence="2" id="KW-1185">Reference proteome</keyword>
<dbReference type="AlphaFoldDB" id="A0A9Q3K5D1"/>
<sequence>MSSKVLTFHQAHWAEFSSEFHFSITYHPGGLATFLEALSHWEDVYLERGEDFVSKDPMGLQQLIKYDEVEPSRYFAVKVECFSNLID</sequence>
<name>A0A9Q3K5D1_9BASI</name>
<proteinExistence type="predicted"/>
<comment type="caution">
    <text evidence="1">The sequence shown here is derived from an EMBL/GenBank/DDBJ whole genome shotgun (WGS) entry which is preliminary data.</text>
</comment>
<evidence type="ECO:0000313" key="2">
    <source>
        <dbReference type="Proteomes" id="UP000765509"/>
    </source>
</evidence>
<accession>A0A9Q3K5D1</accession>
<organism evidence="1 2">
    <name type="scientific">Austropuccinia psidii MF-1</name>
    <dbReference type="NCBI Taxonomy" id="1389203"/>
    <lineage>
        <taxon>Eukaryota</taxon>
        <taxon>Fungi</taxon>
        <taxon>Dikarya</taxon>
        <taxon>Basidiomycota</taxon>
        <taxon>Pucciniomycotina</taxon>
        <taxon>Pucciniomycetes</taxon>
        <taxon>Pucciniales</taxon>
        <taxon>Sphaerophragmiaceae</taxon>
        <taxon>Austropuccinia</taxon>
    </lineage>
</organism>
<evidence type="ECO:0000313" key="1">
    <source>
        <dbReference type="EMBL" id="MBW0575198.1"/>
    </source>
</evidence>
<dbReference type="EMBL" id="AVOT02095800">
    <property type="protein sequence ID" value="MBW0575198.1"/>
    <property type="molecule type" value="Genomic_DNA"/>
</dbReference>
<dbReference type="Proteomes" id="UP000765509">
    <property type="component" value="Unassembled WGS sequence"/>
</dbReference>
<reference evidence="1" key="1">
    <citation type="submission" date="2021-03" db="EMBL/GenBank/DDBJ databases">
        <title>Draft genome sequence of rust myrtle Austropuccinia psidii MF-1, a brazilian biotype.</title>
        <authorList>
            <person name="Quecine M.C."/>
            <person name="Pachon D.M.R."/>
            <person name="Bonatelli M.L."/>
            <person name="Correr F.H."/>
            <person name="Franceschini L.M."/>
            <person name="Leite T.F."/>
            <person name="Margarido G.R.A."/>
            <person name="Almeida C.A."/>
            <person name="Ferrarezi J.A."/>
            <person name="Labate C.A."/>
        </authorList>
    </citation>
    <scope>NUCLEOTIDE SEQUENCE</scope>
    <source>
        <strain evidence="1">MF-1</strain>
    </source>
</reference>
<gene>
    <name evidence="1" type="ORF">O181_114913</name>
</gene>
<protein>
    <submittedName>
        <fullName evidence="1">Uncharacterized protein</fullName>
    </submittedName>
</protein>